<dbReference type="PANTHER" id="PTHR40112:SF1">
    <property type="entry name" value="H2HPP ISOMERASE"/>
    <property type="match status" value="1"/>
</dbReference>
<dbReference type="STRING" id="468056.SAMN05443549_10843"/>
<keyword evidence="3" id="KW-1185">Reference proteome</keyword>
<evidence type="ECO:0000313" key="2">
    <source>
        <dbReference type="EMBL" id="SHG89046.1"/>
    </source>
</evidence>
<dbReference type="OrthoDB" id="9811153at2"/>
<dbReference type="PANTHER" id="PTHR40112">
    <property type="entry name" value="H2HPP ISOMERASE"/>
    <property type="match status" value="1"/>
</dbReference>
<feature type="domain" description="Cupin type-2" evidence="1">
    <location>
        <begin position="41"/>
        <end position="99"/>
    </location>
</feature>
<dbReference type="InterPro" id="IPR014710">
    <property type="entry name" value="RmlC-like_jellyroll"/>
</dbReference>
<organism evidence="2 3">
    <name type="scientific">Flavobacterium fluvii</name>
    <dbReference type="NCBI Taxonomy" id="468056"/>
    <lineage>
        <taxon>Bacteria</taxon>
        <taxon>Pseudomonadati</taxon>
        <taxon>Bacteroidota</taxon>
        <taxon>Flavobacteriia</taxon>
        <taxon>Flavobacteriales</taxon>
        <taxon>Flavobacteriaceae</taxon>
        <taxon>Flavobacterium</taxon>
    </lineage>
</organism>
<dbReference type="InterPro" id="IPR011051">
    <property type="entry name" value="RmlC_Cupin_sf"/>
</dbReference>
<dbReference type="Pfam" id="PF07883">
    <property type="entry name" value="Cupin_2"/>
    <property type="match status" value="1"/>
</dbReference>
<protein>
    <submittedName>
        <fullName evidence="2">Cupin domain protein</fullName>
    </submittedName>
</protein>
<dbReference type="Gene3D" id="2.60.120.10">
    <property type="entry name" value="Jelly Rolls"/>
    <property type="match status" value="1"/>
</dbReference>
<dbReference type="PIRSF" id="PIRSF029883">
    <property type="entry name" value="KdgF"/>
    <property type="match status" value="1"/>
</dbReference>
<name>A0A1M5NHJ2_9FLAO</name>
<reference evidence="3" key="1">
    <citation type="submission" date="2016-11" db="EMBL/GenBank/DDBJ databases">
        <authorList>
            <person name="Varghese N."/>
            <person name="Submissions S."/>
        </authorList>
    </citation>
    <scope>NUCLEOTIDE SEQUENCE [LARGE SCALE GENOMIC DNA]</scope>
    <source>
        <strain evidence="3">DSM 19978</strain>
    </source>
</reference>
<gene>
    <name evidence="2" type="ORF">SAMN05443549_10843</name>
</gene>
<dbReference type="AlphaFoldDB" id="A0A1M5NHJ2"/>
<accession>A0A1M5NHJ2</accession>
<dbReference type="InterPro" id="IPR052535">
    <property type="entry name" value="Bacilysin_H2HPP_isomerase"/>
</dbReference>
<evidence type="ECO:0000313" key="3">
    <source>
        <dbReference type="Proteomes" id="UP000184516"/>
    </source>
</evidence>
<dbReference type="SUPFAM" id="SSF51182">
    <property type="entry name" value="RmlC-like cupins"/>
    <property type="match status" value="1"/>
</dbReference>
<evidence type="ECO:0000259" key="1">
    <source>
        <dbReference type="Pfam" id="PF07883"/>
    </source>
</evidence>
<dbReference type="Proteomes" id="UP000184516">
    <property type="component" value="Unassembled WGS sequence"/>
</dbReference>
<dbReference type="RefSeq" id="WP_073371671.1">
    <property type="nucleotide sequence ID" value="NZ_FQWB01000008.1"/>
</dbReference>
<dbReference type="InterPro" id="IPR025499">
    <property type="entry name" value="KdgF"/>
</dbReference>
<dbReference type="CDD" id="cd02238">
    <property type="entry name" value="cupin_KdgF"/>
    <property type="match status" value="1"/>
</dbReference>
<dbReference type="EMBL" id="FQWB01000008">
    <property type="protein sequence ID" value="SHG89046.1"/>
    <property type="molecule type" value="Genomic_DNA"/>
</dbReference>
<sequence length="119" mass="13422">MESFGASKEFIKDDEFDWEVVGEGIKRKIMGYDDTVMMVNVLFEKGSIGTPHEHYHSQVTNVAKGAFEVTIGGVTKTMKQGDCFYIPPHVVHGVVCLEDGLLIDVFSPIREDFMQKKTY</sequence>
<proteinExistence type="predicted"/>
<dbReference type="InterPro" id="IPR013096">
    <property type="entry name" value="Cupin_2"/>
</dbReference>